<reference evidence="1 2" key="1">
    <citation type="submission" date="2018-07" db="EMBL/GenBank/DDBJ databases">
        <title>Streptomyces species from bats.</title>
        <authorList>
            <person name="Dunlap C."/>
        </authorList>
    </citation>
    <scope>NUCLEOTIDE SEQUENCE [LARGE SCALE GENOMIC DNA]</scope>
    <source>
        <strain evidence="1 2">AC230</strain>
    </source>
</reference>
<name>A0A370B978_9ACTN</name>
<dbReference type="Proteomes" id="UP000253741">
    <property type="component" value="Unassembled WGS sequence"/>
</dbReference>
<organism evidence="1 2">
    <name type="scientific">Streptomyces corynorhini</name>
    <dbReference type="NCBI Taxonomy" id="2282652"/>
    <lineage>
        <taxon>Bacteria</taxon>
        <taxon>Bacillati</taxon>
        <taxon>Actinomycetota</taxon>
        <taxon>Actinomycetes</taxon>
        <taxon>Kitasatosporales</taxon>
        <taxon>Streptomycetaceae</taxon>
        <taxon>Streptomyces</taxon>
    </lineage>
</organism>
<evidence type="ECO:0000313" key="2">
    <source>
        <dbReference type="Proteomes" id="UP000253741"/>
    </source>
</evidence>
<dbReference type="EMBL" id="QQNA01000060">
    <property type="protein sequence ID" value="RDG38357.1"/>
    <property type="molecule type" value="Genomic_DNA"/>
</dbReference>
<sequence>MKTPLGFVSFVLISRGVGGLRYEVTGGWFRLWSAASRLDLFDGYATPVSVALIVAGVRVGAASVSAARGSG</sequence>
<keyword evidence="2" id="KW-1185">Reference proteome</keyword>
<gene>
    <name evidence="1" type="ORF">DVH02_09395</name>
</gene>
<comment type="caution">
    <text evidence="1">The sequence shown here is derived from an EMBL/GenBank/DDBJ whole genome shotgun (WGS) entry which is preliminary data.</text>
</comment>
<dbReference type="AlphaFoldDB" id="A0A370B978"/>
<accession>A0A370B978</accession>
<proteinExistence type="predicted"/>
<evidence type="ECO:0000313" key="1">
    <source>
        <dbReference type="EMBL" id="RDG38357.1"/>
    </source>
</evidence>
<dbReference type="OrthoDB" id="4319383at2"/>
<protein>
    <submittedName>
        <fullName evidence="1">Uncharacterized protein</fullName>
    </submittedName>
</protein>